<gene>
    <name evidence="2" type="ORF">A2U01_0028587</name>
</gene>
<feature type="region of interest" description="Disordered" evidence="1">
    <location>
        <begin position="1"/>
        <end position="24"/>
    </location>
</feature>
<feature type="non-terminal residue" evidence="2">
    <location>
        <position position="175"/>
    </location>
</feature>
<evidence type="ECO:0000313" key="3">
    <source>
        <dbReference type="Proteomes" id="UP000265520"/>
    </source>
</evidence>
<proteinExistence type="predicted"/>
<dbReference type="Proteomes" id="UP000265520">
    <property type="component" value="Unassembled WGS sequence"/>
</dbReference>
<name>A0A392P639_9FABA</name>
<protein>
    <submittedName>
        <fullName evidence="2">Uncharacterized protein</fullName>
    </submittedName>
</protein>
<keyword evidence="3" id="KW-1185">Reference proteome</keyword>
<reference evidence="2 3" key="1">
    <citation type="journal article" date="2018" name="Front. Plant Sci.">
        <title>Red Clover (Trifolium pratense) and Zigzag Clover (T. medium) - A Picture of Genomic Similarities and Differences.</title>
        <authorList>
            <person name="Dluhosova J."/>
            <person name="Istvanek J."/>
            <person name="Nedelnik J."/>
            <person name="Repkova J."/>
        </authorList>
    </citation>
    <scope>NUCLEOTIDE SEQUENCE [LARGE SCALE GENOMIC DNA]</scope>
    <source>
        <strain evidence="3">cv. 10/8</strain>
        <tissue evidence="2">Leaf</tissue>
    </source>
</reference>
<sequence>MVFQVPWKPSQLTEFPPPPKPPDANLILTPPSNTTKGSMDTIVLPSCVKITVCPPPVWENVSVSSMLRNIESLATLLVLSKPLTITSILPCLSSQQATVLLSNNSTFSLGLLTTLDISLVVIVVLELSPGVPPTCFASRGTCATGCQAVISSVASFKMRKVLSTKTLTLYNENFT</sequence>
<accession>A0A392P639</accession>
<dbReference type="EMBL" id="LXQA010065697">
    <property type="protein sequence ID" value="MCI07518.1"/>
    <property type="molecule type" value="Genomic_DNA"/>
</dbReference>
<comment type="caution">
    <text evidence="2">The sequence shown here is derived from an EMBL/GenBank/DDBJ whole genome shotgun (WGS) entry which is preliminary data.</text>
</comment>
<organism evidence="2 3">
    <name type="scientific">Trifolium medium</name>
    <dbReference type="NCBI Taxonomy" id="97028"/>
    <lineage>
        <taxon>Eukaryota</taxon>
        <taxon>Viridiplantae</taxon>
        <taxon>Streptophyta</taxon>
        <taxon>Embryophyta</taxon>
        <taxon>Tracheophyta</taxon>
        <taxon>Spermatophyta</taxon>
        <taxon>Magnoliopsida</taxon>
        <taxon>eudicotyledons</taxon>
        <taxon>Gunneridae</taxon>
        <taxon>Pentapetalae</taxon>
        <taxon>rosids</taxon>
        <taxon>fabids</taxon>
        <taxon>Fabales</taxon>
        <taxon>Fabaceae</taxon>
        <taxon>Papilionoideae</taxon>
        <taxon>50 kb inversion clade</taxon>
        <taxon>NPAAA clade</taxon>
        <taxon>Hologalegina</taxon>
        <taxon>IRL clade</taxon>
        <taxon>Trifolieae</taxon>
        <taxon>Trifolium</taxon>
    </lineage>
</organism>
<dbReference type="AlphaFoldDB" id="A0A392P639"/>
<evidence type="ECO:0000313" key="2">
    <source>
        <dbReference type="EMBL" id="MCI07518.1"/>
    </source>
</evidence>
<evidence type="ECO:0000256" key="1">
    <source>
        <dbReference type="SAM" id="MobiDB-lite"/>
    </source>
</evidence>